<dbReference type="GO" id="GO:0007200">
    <property type="term" value="P:phospholipase C-activating G protein-coupled receptor signaling pathway"/>
    <property type="evidence" value="ECO:0007669"/>
    <property type="project" value="TreeGrafter"/>
</dbReference>
<keyword evidence="2" id="KW-1003">Cell membrane</keyword>
<keyword evidence="6 10" id="KW-0472">Membrane</keyword>
<feature type="transmembrane region" description="Helical" evidence="10">
    <location>
        <begin position="284"/>
        <end position="305"/>
    </location>
</feature>
<keyword evidence="7" id="KW-0675">Receptor</keyword>
<evidence type="ECO:0000256" key="4">
    <source>
        <dbReference type="ARBA" id="ARBA00022989"/>
    </source>
</evidence>
<feature type="domain" description="G-protein coupled receptors family 1 profile" evidence="11">
    <location>
        <begin position="48"/>
        <end position="302"/>
    </location>
</feature>
<feature type="transmembrane region" description="Helical" evidence="10">
    <location>
        <begin position="151"/>
        <end position="171"/>
    </location>
</feature>
<dbReference type="SUPFAM" id="SSF81321">
    <property type="entry name" value="Family A G protein-coupled receptor-like"/>
    <property type="match status" value="1"/>
</dbReference>
<evidence type="ECO:0000313" key="13">
    <source>
        <dbReference type="Proteomes" id="UP001346869"/>
    </source>
</evidence>
<keyword evidence="5" id="KW-0297">G-protein coupled receptor</keyword>
<dbReference type="FunFam" id="1.20.1070.10:FF:000040">
    <property type="entry name" value="Coagulation factor 2 (thrombin) receptor"/>
    <property type="match status" value="1"/>
</dbReference>
<comment type="subcellular location">
    <subcellularLocation>
        <location evidence="1">Cell membrane</location>
        <topology evidence="1">Multi-pass membrane protein</topology>
    </subcellularLocation>
</comment>
<dbReference type="Pfam" id="PF00001">
    <property type="entry name" value="7tm_1"/>
    <property type="match status" value="1"/>
</dbReference>
<evidence type="ECO:0000256" key="1">
    <source>
        <dbReference type="ARBA" id="ARBA00004651"/>
    </source>
</evidence>
<keyword evidence="9" id="KW-0807">Transducer</keyword>
<dbReference type="InterPro" id="IPR017452">
    <property type="entry name" value="GPCR_Rhodpsn_7TM"/>
</dbReference>
<evidence type="ECO:0000313" key="12">
    <source>
        <dbReference type="EMBL" id="KAK5860929.1"/>
    </source>
</evidence>
<protein>
    <recommendedName>
        <fullName evidence="11">G-protein coupled receptors family 1 profile domain-containing protein</fullName>
    </recommendedName>
</protein>
<dbReference type="Gene3D" id="1.20.1070.10">
    <property type="entry name" value="Rhodopsin 7-helix transmembrane proteins"/>
    <property type="match status" value="1"/>
</dbReference>
<keyword evidence="3 10" id="KW-0812">Transmembrane</keyword>
<feature type="transmembrane region" description="Helical" evidence="10">
    <location>
        <begin position="20"/>
        <end position="47"/>
    </location>
</feature>
<dbReference type="PANTHER" id="PTHR24232:SF25">
    <property type="entry name" value="P2Y PURINOCEPTOR 8"/>
    <property type="match status" value="1"/>
</dbReference>
<evidence type="ECO:0000256" key="5">
    <source>
        <dbReference type="ARBA" id="ARBA00023040"/>
    </source>
</evidence>
<dbReference type="GO" id="GO:0035025">
    <property type="term" value="P:positive regulation of Rho protein signal transduction"/>
    <property type="evidence" value="ECO:0007669"/>
    <property type="project" value="TreeGrafter"/>
</dbReference>
<name>A0AAN7XIK6_ELEMC</name>
<gene>
    <name evidence="12" type="ORF">PBY51_022370</name>
</gene>
<keyword evidence="8" id="KW-0325">Glycoprotein</keyword>
<evidence type="ECO:0000256" key="7">
    <source>
        <dbReference type="ARBA" id="ARBA00023170"/>
    </source>
</evidence>
<evidence type="ECO:0000256" key="3">
    <source>
        <dbReference type="ARBA" id="ARBA00022692"/>
    </source>
</evidence>
<accession>A0AAN7XIK6</accession>
<dbReference type="InterPro" id="IPR000276">
    <property type="entry name" value="GPCR_Rhodpsn"/>
</dbReference>
<dbReference type="Proteomes" id="UP001346869">
    <property type="component" value="Unassembled WGS sequence"/>
</dbReference>
<dbReference type="GO" id="GO:0005886">
    <property type="term" value="C:plasma membrane"/>
    <property type="evidence" value="ECO:0007669"/>
    <property type="project" value="UniProtKB-SubCell"/>
</dbReference>
<evidence type="ECO:0000256" key="2">
    <source>
        <dbReference type="ARBA" id="ARBA00022475"/>
    </source>
</evidence>
<feature type="transmembrane region" description="Helical" evidence="10">
    <location>
        <begin position="247"/>
        <end position="272"/>
    </location>
</feature>
<dbReference type="PANTHER" id="PTHR24232">
    <property type="entry name" value="G-PROTEIN COUPLED RECEPTOR"/>
    <property type="match status" value="1"/>
</dbReference>
<keyword evidence="13" id="KW-1185">Reference proteome</keyword>
<feature type="transmembrane region" description="Helical" evidence="10">
    <location>
        <begin position="67"/>
        <end position="89"/>
    </location>
</feature>
<dbReference type="PRINTS" id="PR01157">
    <property type="entry name" value="P2YPURNOCPTR"/>
</dbReference>
<dbReference type="PRINTS" id="PR00237">
    <property type="entry name" value="GPCRRHODOPSN"/>
</dbReference>
<evidence type="ECO:0000256" key="8">
    <source>
        <dbReference type="ARBA" id="ARBA00023180"/>
    </source>
</evidence>
<evidence type="ECO:0000256" key="10">
    <source>
        <dbReference type="SAM" id="Phobius"/>
    </source>
</evidence>
<evidence type="ECO:0000256" key="9">
    <source>
        <dbReference type="ARBA" id="ARBA00023224"/>
    </source>
</evidence>
<reference evidence="12 13" key="2">
    <citation type="journal article" date="2023" name="Mol. Biol. Evol.">
        <title>Genomics of Secondarily Temperate Adaptation in the Only Non-Antarctic Icefish.</title>
        <authorList>
            <person name="Rivera-Colon A.G."/>
            <person name="Rayamajhi N."/>
            <person name="Minhas B.F."/>
            <person name="Madrigal G."/>
            <person name="Bilyk K.T."/>
            <person name="Yoon V."/>
            <person name="Hune M."/>
            <person name="Gregory S."/>
            <person name="Cheng C.H.C."/>
            <person name="Catchen J.M."/>
        </authorList>
    </citation>
    <scope>NUCLEOTIDE SEQUENCE [LARGE SCALE GENOMIC DNA]</scope>
    <source>
        <strain evidence="12">JMC-PN-2008</strain>
    </source>
</reference>
<dbReference type="PROSITE" id="PS50262">
    <property type="entry name" value="G_PROTEIN_RECEP_F1_2"/>
    <property type="match status" value="1"/>
</dbReference>
<organism evidence="12 13">
    <name type="scientific">Eleginops maclovinus</name>
    <name type="common">Patagonian blennie</name>
    <name type="synonym">Eleginus maclovinus</name>
    <dbReference type="NCBI Taxonomy" id="56733"/>
    <lineage>
        <taxon>Eukaryota</taxon>
        <taxon>Metazoa</taxon>
        <taxon>Chordata</taxon>
        <taxon>Craniata</taxon>
        <taxon>Vertebrata</taxon>
        <taxon>Euteleostomi</taxon>
        <taxon>Actinopterygii</taxon>
        <taxon>Neopterygii</taxon>
        <taxon>Teleostei</taxon>
        <taxon>Neoteleostei</taxon>
        <taxon>Acanthomorphata</taxon>
        <taxon>Eupercaria</taxon>
        <taxon>Perciformes</taxon>
        <taxon>Notothenioidei</taxon>
        <taxon>Eleginopidae</taxon>
        <taxon>Eleginops</taxon>
    </lineage>
</organism>
<dbReference type="GO" id="GO:0004930">
    <property type="term" value="F:G protein-coupled receptor activity"/>
    <property type="evidence" value="ECO:0007669"/>
    <property type="project" value="UniProtKB-KW"/>
</dbReference>
<proteinExistence type="predicted"/>
<evidence type="ECO:0000259" key="11">
    <source>
        <dbReference type="PROSITE" id="PS50262"/>
    </source>
</evidence>
<comment type="caution">
    <text evidence="12">The sequence shown here is derived from an EMBL/GenBank/DDBJ whole genome shotgun (WGS) entry which is preliminary data.</text>
</comment>
<dbReference type="EMBL" id="JAUZQC010000013">
    <property type="protein sequence ID" value="KAK5860929.1"/>
    <property type="molecule type" value="Genomic_DNA"/>
</dbReference>
<sequence>MRSHSHPVMTGNHSFKLDNATLYLFLSVNTSITISVIYMIVTVINLVGNGLSMWLLIFRTYPKTPSIIFMINLTLTDMAVGAALPFQITYQLQGYDWTLGSMMCSVMTLVFYTNMYCSILTMMAIGIVRYLGIILPMRYRDKVGTGKKKIIAIISCMLMWGLVLSVLHPLMKTDLTFYIPELKITTCFDILKREMLPSKAAWATFLFSMVFFLFLLPFCVTTFCYVRVILKLAKDSKTAQKKRAIHLISVVLLVFTFCFAPNNILLFAHAVLKLFYGQSLYMAYKLSLCLSCLNSCLDPFIYYFACKEFRQKLRKLMNLSSQSSADSMKTKHKECSYSAHYNCDSLEREDSKVSYPQRRSTK</sequence>
<feature type="transmembrane region" description="Helical" evidence="10">
    <location>
        <begin position="200"/>
        <end position="226"/>
    </location>
</feature>
<evidence type="ECO:0000256" key="6">
    <source>
        <dbReference type="ARBA" id="ARBA00023136"/>
    </source>
</evidence>
<keyword evidence="4 10" id="KW-1133">Transmembrane helix</keyword>
<feature type="transmembrane region" description="Helical" evidence="10">
    <location>
        <begin position="109"/>
        <end position="131"/>
    </location>
</feature>
<reference evidence="12 13" key="1">
    <citation type="journal article" date="2023" name="Genes (Basel)">
        <title>Chromosome-Level Genome Assembly and Circadian Gene Repertoire of the Patagonia Blennie Eleginops maclovinus-The Closest Ancestral Proxy of Antarctic Cryonotothenioids.</title>
        <authorList>
            <person name="Cheng C.C."/>
            <person name="Rivera-Colon A.G."/>
            <person name="Minhas B.F."/>
            <person name="Wilson L."/>
            <person name="Rayamajhi N."/>
            <person name="Vargas-Chacoff L."/>
            <person name="Catchen J.M."/>
        </authorList>
    </citation>
    <scope>NUCLEOTIDE SEQUENCE [LARGE SCALE GENOMIC DNA]</scope>
    <source>
        <strain evidence="12">JMC-PN-2008</strain>
    </source>
</reference>
<dbReference type="AlphaFoldDB" id="A0AAN7XIK6"/>